<reference evidence="4 5" key="1">
    <citation type="journal article" date="2013" name="Nat. Genet.">
        <title>The high-quality draft genome of peach (Prunus persica) identifies unique patterns of genetic diversity, domestication and genome evolution.</title>
        <authorList>
            <consortium name="International Peach Genome Initiative"/>
            <person name="Verde I."/>
            <person name="Abbott A.G."/>
            <person name="Scalabrin S."/>
            <person name="Jung S."/>
            <person name="Shu S."/>
            <person name="Marroni F."/>
            <person name="Zhebentyayeva T."/>
            <person name="Dettori M.T."/>
            <person name="Grimwood J."/>
            <person name="Cattonaro F."/>
            <person name="Zuccolo A."/>
            <person name="Rossini L."/>
            <person name="Jenkins J."/>
            <person name="Vendramin E."/>
            <person name="Meisel L.A."/>
            <person name="Decroocq V."/>
            <person name="Sosinski B."/>
            <person name="Prochnik S."/>
            <person name="Mitros T."/>
            <person name="Policriti A."/>
            <person name="Cipriani G."/>
            <person name="Dondini L."/>
            <person name="Ficklin S."/>
            <person name="Goodstein D.M."/>
            <person name="Xuan P."/>
            <person name="Del Fabbro C."/>
            <person name="Aramini V."/>
            <person name="Copetti D."/>
            <person name="Gonzalez S."/>
            <person name="Horner D.S."/>
            <person name="Falchi R."/>
            <person name="Lucas S."/>
            <person name="Mica E."/>
            <person name="Maldonado J."/>
            <person name="Lazzari B."/>
            <person name="Bielenberg D."/>
            <person name="Pirona R."/>
            <person name="Miculan M."/>
            <person name="Barakat A."/>
            <person name="Testolin R."/>
            <person name="Stella A."/>
            <person name="Tartarini S."/>
            <person name="Tonutti P."/>
            <person name="Arus P."/>
            <person name="Orellana A."/>
            <person name="Wells C."/>
            <person name="Main D."/>
            <person name="Vizzotto G."/>
            <person name="Silva H."/>
            <person name="Salamini F."/>
            <person name="Schmutz J."/>
            <person name="Morgante M."/>
            <person name="Rokhsar D.S."/>
        </authorList>
    </citation>
    <scope>NUCLEOTIDE SEQUENCE [LARGE SCALE GENOMIC DNA]</scope>
    <source>
        <strain evidence="5">cv. Nemared</strain>
    </source>
</reference>
<dbReference type="AlphaFoldDB" id="A0A251PY96"/>
<dbReference type="EMBL" id="CM007653">
    <property type="protein sequence ID" value="ONI16543.1"/>
    <property type="molecule type" value="Genomic_DNA"/>
</dbReference>
<evidence type="ECO:0000313" key="5">
    <source>
        <dbReference type="Proteomes" id="UP000006882"/>
    </source>
</evidence>
<evidence type="ECO:0000259" key="3">
    <source>
        <dbReference type="Pfam" id="PF24769"/>
    </source>
</evidence>
<dbReference type="Pfam" id="PF12776">
    <property type="entry name" value="Myb_DNA-bind_3"/>
    <property type="match status" value="1"/>
</dbReference>
<dbReference type="InterPro" id="IPR055314">
    <property type="entry name" value="At2g29880-like"/>
</dbReference>
<feature type="domain" description="At2g29880-like C-terminal" evidence="3">
    <location>
        <begin position="204"/>
        <end position="250"/>
    </location>
</feature>
<feature type="compositionally biased region" description="Pro residues" evidence="1">
    <location>
        <begin position="119"/>
        <end position="132"/>
    </location>
</feature>
<organism evidence="4 5">
    <name type="scientific">Prunus persica</name>
    <name type="common">Peach</name>
    <name type="synonym">Amygdalus persica</name>
    <dbReference type="NCBI Taxonomy" id="3760"/>
    <lineage>
        <taxon>Eukaryota</taxon>
        <taxon>Viridiplantae</taxon>
        <taxon>Streptophyta</taxon>
        <taxon>Embryophyta</taxon>
        <taxon>Tracheophyta</taxon>
        <taxon>Spermatophyta</taxon>
        <taxon>Magnoliopsida</taxon>
        <taxon>eudicotyledons</taxon>
        <taxon>Gunneridae</taxon>
        <taxon>Pentapetalae</taxon>
        <taxon>rosids</taxon>
        <taxon>fabids</taxon>
        <taxon>Rosales</taxon>
        <taxon>Rosaceae</taxon>
        <taxon>Amygdaloideae</taxon>
        <taxon>Amygdaleae</taxon>
        <taxon>Prunus</taxon>
    </lineage>
</organism>
<dbReference type="Proteomes" id="UP000006882">
    <property type="component" value="Chromosome G3"/>
</dbReference>
<feature type="compositionally biased region" description="Basic and acidic residues" evidence="1">
    <location>
        <begin position="140"/>
        <end position="154"/>
    </location>
</feature>
<dbReference type="Gramene" id="ONI16543">
    <property type="protein sequence ID" value="ONI16543"/>
    <property type="gene ID" value="PRUPE_3G105400"/>
</dbReference>
<evidence type="ECO:0000313" key="4">
    <source>
        <dbReference type="EMBL" id="ONI16543.1"/>
    </source>
</evidence>
<dbReference type="STRING" id="3760.A0A251PY96"/>
<accession>A0A251PY96</accession>
<name>A0A251PY96_PRUPE</name>
<dbReference type="InterPro" id="IPR056253">
    <property type="entry name" value="At2g29880-like_C"/>
</dbReference>
<dbReference type="PANTHER" id="PTHR47864">
    <property type="entry name" value="TRANSMEMBRANE PROTEIN"/>
    <property type="match status" value="1"/>
</dbReference>
<feature type="region of interest" description="Disordered" evidence="1">
    <location>
        <begin position="111"/>
        <end position="162"/>
    </location>
</feature>
<feature type="domain" description="Myb/SANT-like" evidence="2">
    <location>
        <begin position="2"/>
        <end position="40"/>
    </location>
</feature>
<proteinExistence type="predicted"/>
<sequence length="252" mass="28577">MKWFKKQYNKMSTLMRNNSGFGWDPIAKTFTASEEVWKDYLKSHPSHSKLREKNVVDYEDLKIVVGGGTATGNGSIALGADNTDATTYGEENRDFGMEDFSYDPNNDAFIAPNHYEPSYQPPSPCQCSPPSPSLLGSEVPTEKSSRNKRNRSEYEVSSSSVGTNNQAKVLENLSIGIETISANFVKISNLMEKRERNRDREKDIWDALKDIPNLDDNTRYMVCETLSNKAKKDLFLKMSLEERSSWIKFKLG</sequence>
<protein>
    <submittedName>
        <fullName evidence="4">Uncharacterized protein</fullName>
    </submittedName>
</protein>
<evidence type="ECO:0000256" key="1">
    <source>
        <dbReference type="SAM" id="MobiDB-lite"/>
    </source>
</evidence>
<gene>
    <name evidence="4" type="ORF">PRUPE_3G105400</name>
</gene>
<dbReference type="Pfam" id="PF24769">
    <property type="entry name" value="At2g29880_C"/>
    <property type="match status" value="1"/>
</dbReference>
<dbReference type="PANTHER" id="PTHR47864:SF2">
    <property type="entry name" value="MYB_SANT-LIKE DNA-BINDING DOMAIN PROTEIN"/>
    <property type="match status" value="1"/>
</dbReference>
<dbReference type="InterPro" id="IPR024752">
    <property type="entry name" value="Myb/SANT-like_dom"/>
</dbReference>
<keyword evidence="5" id="KW-1185">Reference proteome</keyword>
<dbReference type="eggNOG" id="ENOG502SJU1">
    <property type="taxonomic scope" value="Eukaryota"/>
</dbReference>
<evidence type="ECO:0000259" key="2">
    <source>
        <dbReference type="Pfam" id="PF12776"/>
    </source>
</evidence>